<dbReference type="SMART" id="SM00470">
    <property type="entry name" value="ParB"/>
    <property type="match status" value="1"/>
</dbReference>
<protein>
    <submittedName>
        <fullName evidence="3">ParB family chromosome partitioning protein</fullName>
    </submittedName>
</protein>
<dbReference type="Pfam" id="PF02195">
    <property type="entry name" value="ParB_N"/>
    <property type="match status" value="1"/>
</dbReference>
<dbReference type="AlphaFoldDB" id="A0A840XK42"/>
<evidence type="ECO:0000259" key="2">
    <source>
        <dbReference type="SMART" id="SM00470"/>
    </source>
</evidence>
<dbReference type="GO" id="GO:0007059">
    <property type="term" value="P:chromosome segregation"/>
    <property type="evidence" value="ECO:0007669"/>
    <property type="project" value="TreeGrafter"/>
</dbReference>
<keyword evidence="4" id="KW-1185">Reference proteome</keyword>
<dbReference type="PANTHER" id="PTHR33375">
    <property type="entry name" value="CHROMOSOME-PARTITIONING PROTEIN PARB-RELATED"/>
    <property type="match status" value="1"/>
</dbReference>
<dbReference type="GO" id="GO:0005694">
    <property type="term" value="C:chromosome"/>
    <property type="evidence" value="ECO:0007669"/>
    <property type="project" value="TreeGrafter"/>
</dbReference>
<dbReference type="Gene3D" id="1.10.10.2830">
    <property type="match status" value="1"/>
</dbReference>
<dbReference type="Proteomes" id="UP000552883">
    <property type="component" value="Unassembled WGS sequence"/>
</dbReference>
<evidence type="ECO:0000256" key="1">
    <source>
        <dbReference type="ARBA" id="ARBA00006295"/>
    </source>
</evidence>
<dbReference type="InterPro" id="IPR036086">
    <property type="entry name" value="ParB/Sulfiredoxin_sf"/>
</dbReference>
<sequence>MSMEIREVAPGDLIVAANVRRDVALTKEFVASVKQHGVKVPVLVQEGPTGLEVLDGQRRTLAAVEAGLSVVPVVVQPVVTDEGQRIVDQLVVNEHRSGLSNADQVEAIRDLALFGLSASAIAKKTGEKKATVDVALKVAAVPAAVEVMREKQVSLEDAAMLAEVAEVDEEFAAELGEKLAKGYNVGYDVREWRFERAKAAAMAEIEAAGVEVVEPLGYDADDPRAVRDLFLDEAFERRMDGLDEAEMKQIAGDGLVAFLSWGWGGADRNERVVEVEYGVRGWRERGLFGRDRSAYASKPAAPTTPEEAEALKAERRAARERTKAWEIATEGRLVFLQGLLQRKTLPAGWELQVALLLCRSSSNINWSMAKGLLQASEQDSEYVGYLTLRRMLSENPARAAHVALAVALAEREGGRDFDRKGWQAEGVADYLRLLNGWGYELADVEREVVEGAQAA</sequence>
<dbReference type="GO" id="GO:0003677">
    <property type="term" value="F:DNA binding"/>
    <property type="evidence" value="ECO:0007669"/>
    <property type="project" value="InterPro"/>
</dbReference>
<dbReference type="SUPFAM" id="SSF110849">
    <property type="entry name" value="ParB/Sulfiredoxin"/>
    <property type="match status" value="1"/>
</dbReference>
<comment type="caution">
    <text evidence="3">The sequence shown here is derived from an EMBL/GenBank/DDBJ whole genome shotgun (WGS) entry which is preliminary data.</text>
</comment>
<dbReference type="InterPro" id="IPR050336">
    <property type="entry name" value="Chromosome_partition/occlusion"/>
</dbReference>
<proteinExistence type="inferred from homology"/>
<organism evidence="3 4">
    <name type="scientific">Microcella frigidaquae</name>
    <dbReference type="NCBI Taxonomy" id="424758"/>
    <lineage>
        <taxon>Bacteria</taxon>
        <taxon>Bacillati</taxon>
        <taxon>Actinomycetota</taxon>
        <taxon>Actinomycetes</taxon>
        <taxon>Micrococcales</taxon>
        <taxon>Microbacteriaceae</taxon>
        <taxon>Microcella</taxon>
    </lineage>
</organism>
<dbReference type="InterPro" id="IPR004437">
    <property type="entry name" value="ParB/RepB/Spo0J"/>
</dbReference>
<comment type="similarity">
    <text evidence="1">Belongs to the ParB family.</text>
</comment>
<dbReference type="SUPFAM" id="SSF109709">
    <property type="entry name" value="KorB DNA-binding domain-like"/>
    <property type="match status" value="1"/>
</dbReference>
<dbReference type="NCBIfam" id="TIGR00180">
    <property type="entry name" value="parB_part"/>
    <property type="match status" value="1"/>
</dbReference>
<dbReference type="InterPro" id="IPR003115">
    <property type="entry name" value="ParB_N"/>
</dbReference>
<feature type="domain" description="ParB-like N-terminal" evidence="2">
    <location>
        <begin position="6"/>
        <end position="94"/>
    </location>
</feature>
<dbReference type="RefSeq" id="WP_153982534.1">
    <property type="nucleotide sequence ID" value="NZ_BAAANZ010000009.1"/>
</dbReference>
<gene>
    <name evidence="3" type="ORF">BJ959_000723</name>
</gene>
<dbReference type="Gene3D" id="3.90.1530.10">
    <property type="entry name" value="Conserved hypothetical protein from pyrococcus furiosus pfu- 392566-001, ParB domain"/>
    <property type="match status" value="1"/>
</dbReference>
<reference evidence="3 4" key="1">
    <citation type="submission" date="2020-08" db="EMBL/GenBank/DDBJ databases">
        <title>Sequencing the genomes of 1000 actinobacteria strains.</title>
        <authorList>
            <person name="Klenk H.-P."/>
        </authorList>
    </citation>
    <scope>NUCLEOTIDE SEQUENCE [LARGE SCALE GENOMIC DNA]</scope>
    <source>
        <strain evidence="3 4">DSM 23889</strain>
    </source>
</reference>
<name>A0A840XK42_9MICO</name>
<dbReference type="OrthoDB" id="3846919at2"/>
<evidence type="ECO:0000313" key="3">
    <source>
        <dbReference type="EMBL" id="MBB5617227.1"/>
    </source>
</evidence>
<evidence type="ECO:0000313" key="4">
    <source>
        <dbReference type="Proteomes" id="UP000552883"/>
    </source>
</evidence>
<dbReference type="CDD" id="cd16387">
    <property type="entry name" value="ParB_N_Srx"/>
    <property type="match status" value="1"/>
</dbReference>
<accession>A0A840XK42</accession>
<dbReference type="EMBL" id="JACHBS010000001">
    <property type="protein sequence ID" value="MBB5617227.1"/>
    <property type="molecule type" value="Genomic_DNA"/>
</dbReference>
<dbReference type="PANTHER" id="PTHR33375:SF7">
    <property type="entry name" value="CHROMOSOME 2-PARTITIONING PROTEIN PARB-RELATED"/>
    <property type="match status" value="1"/>
</dbReference>